<evidence type="ECO:0000313" key="2">
    <source>
        <dbReference type="Proteomes" id="UP001217089"/>
    </source>
</evidence>
<reference evidence="1 2" key="1">
    <citation type="submission" date="2022-12" db="EMBL/GenBank/DDBJ databases">
        <title>Chromosome-level genome of Tegillarca granosa.</title>
        <authorList>
            <person name="Kim J."/>
        </authorList>
    </citation>
    <scope>NUCLEOTIDE SEQUENCE [LARGE SCALE GENOMIC DNA]</scope>
    <source>
        <strain evidence="1">Teg-2019</strain>
        <tissue evidence="1">Adductor muscle</tissue>
    </source>
</reference>
<protein>
    <submittedName>
        <fullName evidence="1">Uncharacterized protein</fullName>
    </submittedName>
</protein>
<evidence type="ECO:0000313" key="1">
    <source>
        <dbReference type="EMBL" id="KAJ8304716.1"/>
    </source>
</evidence>
<comment type="caution">
    <text evidence="1">The sequence shown here is derived from an EMBL/GenBank/DDBJ whole genome shotgun (WGS) entry which is preliminary data.</text>
</comment>
<name>A0ABQ9EHJ4_TEGGR</name>
<dbReference type="EMBL" id="JARBDR010000903">
    <property type="protein sequence ID" value="KAJ8304716.1"/>
    <property type="molecule type" value="Genomic_DNA"/>
</dbReference>
<gene>
    <name evidence="1" type="ORF">KUTeg_018299</name>
</gene>
<keyword evidence="2" id="KW-1185">Reference proteome</keyword>
<proteinExistence type="predicted"/>
<organism evidence="1 2">
    <name type="scientific">Tegillarca granosa</name>
    <name type="common">Malaysian cockle</name>
    <name type="synonym">Anadara granosa</name>
    <dbReference type="NCBI Taxonomy" id="220873"/>
    <lineage>
        <taxon>Eukaryota</taxon>
        <taxon>Metazoa</taxon>
        <taxon>Spiralia</taxon>
        <taxon>Lophotrochozoa</taxon>
        <taxon>Mollusca</taxon>
        <taxon>Bivalvia</taxon>
        <taxon>Autobranchia</taxon>
        <taxon>Pteriomorphia</taxon>
        <taxon>Arcoida</taxon>
        <taxon>Arcoidea</taxon>
        <taxon>Arcidae</taxon>
        <taxon>Tegillarca</taxon>
    </lineage>
</organism>
<sequence length="73" mass="8456">MDIGVTKKWTLEQQSNGHWSDKEKDNILSQVVLSVNSLKYEKKILAMNRKDSTKAWQMQNEFSPNASNSDRDL</sequence>
<dbReference type="Proteomes" id="UP001217089">
    <property type="component" value="Unassembled WGS sequence"/>
</dbReference>
<accession>A0ABQ9EHJ4</accession>